<reference evidence="1" key="2">
    <citation type="submission" date="2020-09" db="EMBL/GenBank/DDBJ databases">
        <authorList>
            <person name="Sun Q."/>
            <person name="Kim S."/>
        </authorList>
    </citation>
    <scope>NUCLEOTIDE SEQUENCE</scope>
    <source>
        <strain evidence="1">KCTC 32255</strain>
    </source>
</reference>
<organism evidence="1 2">
    <name type="scientific">Novosphingobium colocasiae</name>
    <dbReference type="NCBI Taxonomy" id="1256513"/>
    <lineage>
        <taxon>Bacteria</taxon>
        <taxon>Pseudomonadati</taxon>
        <taxon>Pseudomonadota</taxon>
        <taxon>Alphaproteobacteria</taxon>
        <taxon>Sphingomonadales</taxon>
        <taxon>Sphingomonadaceae</taxon>
        <taxon>Novosphingobium</taxon>
    </lineage>
</organism>
<dbReference type="RefSeq" id="WP_189620757.1">
    <property type="nucleotide sequence ID" value="NZ_BMZA01000004.1"/>
</dbReference>
<dbReference type="EMBL" id="BMZA01000004">
    <property type="protein sequence ID" value="GGZ02621.1"/>
    <property type="molecule type" value="Genomic_DNA"/>
</dbReference>
<name>A0A918PF08_9SPHN</name>
<sequence length="118" mass="12617">MTSPAEIAAVTSNGPRTETVSLVEPIVRGETTIPSITIRKPRGGELRDLNLQDVAASNVAALLKVIPRISNPPLTDDEADMLDPADLMEIGGIIRGFFMTAAERQAIAMLIAEHQPKS</sequence>
<reference evidence="1" key="1">
    <citation type="journal article" date="2014" name="Int. J. Syst. Evol. Microbiol.">
        <title>Complete genome sequence of Corynebacterium casei LMG S-19264T (=DSM 44701T), isolated from a smear-ripened cheese.</title>
        <authorList>
            <consortium name="US DOE Joint Genome Institute (JGI-PGF)"/>
            <person name="Walter F."/>
            <person name="Albersmeier A."/>
            <person name="Kalinowski J."/>
            <person name="Ruckert C."/>
        </authorList>
    </citation>
    <scope>NUCLEOTIDE SEQUENCE</scope>
    <source>
        <strain evidence="1">KCTC 32255</strain>
    </source>
</reference>
<dbReference type="AlphaFoldDB" id="A0A918PF08"/>
<comment type="caution">
    <text evidence="1">The sequence shown here is derived from an EMBL/GenBank/DDBJ whole genome shotgun (WGS) entry which is preliminary data.</text>
</comment>
<protein>
    <recommendedName>
        <fullName evidence="3">Phage tail assembly protein</fullName>
    </recommendedName>
</protein>
<proteinExistence type="predicted"/>
<gene>
    <name evidence="1" type="ORF">GCM10011614_17120</name>
</gene>
<evidence type="ECO:0008006" key="3">
    <source>
        <dbReference type="Google" id="ProtNLM"/>
    </source>
</evidence>
<dbReference type="Proteomes" id="UP000648075">
    <property type="component" value="Unassembled WGS sequence"/>
</dbReference>
<evidence type="ECO:0000313" key="1">
    <source>
        <dbReference type="EMBL" id="GGZ02621.1"/>
    </source>
</evidence>
<keyword evidence="2" id="KW-1185">Reference proteome</keyword>
<evidence type="ECO:0000313" key="2">
    <source>
        <dbReference type="Proteomes" id="UP000648075"/>
    </source>
</evidence>
<dbReference type="InterPro" id="IPR019289">
    <property type="entry name" value="Phage_tail_E/E"/>
</dbReference>
<accession>A0A918PF08</accession>
<dbReference type="Pfam" id="PF10109">
    <property type="entry name" value="Phage_TAC_7"/>
    <property type="match status" value="1"/>
</dbReference>